<reference evidence="2" key="1">
    <citation type="submission" date="2018-02" db="EMBL/GenBank/DDBJ databases">
        <authorList>
            <person name="Cohen D.B."/>
            <person name="Kent A.D."/>
        </authorList>
    </citation>
    <scope>NUCLEOTIDE SEQUENCE</scope>
</reference>
<feature type="compositionally biased region" description="Acidic residues" evidence="1">
    <location>
        <begin position="11"/>
        <end position="53"/>
    </location>
</feature>
<sequence length="155" mass="17899">MAATNNLWNDDVLDDELESDDDVELDDEIESDDDVELDDELESDDDVELDDELDSELDSDLKRHRQNLDKTQFEAVEAIAKVAEITEKNNLLRQNFKTTRDLCYEKINLIQSLFEEGAIKGDSAEISSFKELLREMKIDLDSRSRNLERLALKKS</sequence>
<dbReference type="AlphaFoldDB" id="A0A2N9E8Y3"/>
<accession>A0A2N9E8Y3</accession>
<proteinExistence type="predicted"/>
<evidence type="ECO:0000313" key="2">
    <source>
        <dbReference type="EMBL" id="SPC75436.1"/>
    </source>
</evidence>
<name>A0A2N9E8Y3_FAGSY</name>
<evidence type="ECO:0000256" key="1">
    <source>
        <dbReference type="SAM" id="MobiDB-lite"/>
    </source>
</evidence>
<protein>
    <submittedName>
        <fullName evidence="2">Uncharacterized protein</fullName>
    </submittedName>
</protein>
<feature type="region of interest" description="Disordered" evidence="1">
    <location>
        <begin position="1"/>
        <end position="53"/>
    </location>
</feature>
<gene>
    <name evidence="2" type="ORF">FSB_LOCUS3318</name>
</gene>
<dbReference type="EMBL" id="OIVN01000159">
    <property type="protein sequence ID" value="SPC75436.1"/>
    <property type="molecule type" value="Genomic_DNA"/>
</dbReference>
<organism evidence="2">
    <name type="scientific">Fagus sylvatica</name>
    <name type="common">Beechnut</name>
    <dbReference type="NCBI Taxonomy" id="28930"/>
    <lineage>
        <taxon>Eukaryota</taxon>
        <taxon>Viridiplantae</taxon>
        <taxon>Streptophyta</taxon>
        <taxon>Embryophyta</taxon>
        <taxon>Tracheophyta</taxon>
        <taxon>Spermatophyta</taxon>
        <taxon>Magnoliopsida</taxon>
        <taxon>eudicotyledons</taxon>
        <taxon>Gunneridae</taxon>
        <taxon>Pentapetalae</taxon>
        <taxon>rosids</taxon>
        <taxon>fabids</taxon>
        <taxon>Fagales</taxon>
        <taxon>Fagaceae</taxon>
        <taxon>Fagus</taxon>
    </lineage>
</organism>